<evidence type="ECO:0000313" key="57">
    <source>
        <dbReference type="Proteomes" id="UP000310997"/>
    </source>
</evidence>
<dbReference type="InterPro" id="IPR001901">
    <property type="entry name" value="Translocase_SecE/Sec61-g"/>
</dbReference>
<evidence type="ECO:0000256" key="7">
    <source>
        <dbReference type="ARBA" id="ARBA00023136"/>
    </source>
</evidence>
<reference evidence="27 51" key="4">
    <citation type="submission" date="2018-06" db="EMBL/GenBank/DDBJ databases">
        <authorList>
            <consortium name="Pathogen Informatics"/>
            <person name="Doyle S."/>
        </authorList>
    </citation>
    <scope>NUCLEOTIDE SEQUENCE [LARGE SCALE GENOMIC DNA]</scope>
    <source>
        <strain evidence="27 51">NCTC13734</strain>
    </source>
</reference>
<dbReference type="Proteomes" id="UP000042745">
    <property type="component" value="Unassembled WGS sequence"/>
</dbReference>
<accession>A0A062WLP2</accession>
<name>A0A062WLP2_STREE</name>
<evidence type="ECO:0000313" key="66">
    <source>
        <dbReference type="Proteomes" id="UP000358702"/>
    </source>
</evidence>
<dbReference type="EMBL" id="UHFW01000006">
    <property type="protein sequence ID" value="SUN91884.1"/>
    <property type="molecule type" value="Genomic_DNA"/>
</dbReference>
<evidence type="ECO:0000313" key="58">
    <source>
        <dbReference type="Proteomes" id="UP000311381"/>
    </source>
</evidence>
<evidence type="ECO:0000313" key="55">
    <source>
        <dbReference type="Proteomes" id="UP000310818"/>
    </source>
</evidence>
<evidence type="ECO:0000313" key="29">
    <source>
        <dbReference type="EMBL" id="TVW82983.1"/>
    </source>
</evidence>
<dbReference type="EMBL" id="VMVH01000047">
    <property type="protein sequence ID" value="TVW27320.1"/>
    <property type="molecule type" value="Genomic_DNA"/>
</dbReference>
<evidence type="ECO:0000313" key="53">
    <source>
        <dbReference type="Proteomes" id="UP000298847"/>
    </source>
</evidence>
<evidence type="ECO:0000313" key="33">
    <source>
        <dbReference type="EMBL" id="VMC98268.1"/>
    </source>
</evidence>
<keyword evidence="4" id="KW-0653">Protein transport</keyword>
<evidence type="ECO:0000313" key="20">
    <source>
        <dbReference type="EMBL" id="MTV73072.1"/>
    </source>
</evidence>
<dbReference type="EMBL" id="WNIA01000079">
    <property type="protein sequence ID" value="MTV99410.1"/>
    <property type="molecule type" value="Genomic_DNA"/>
</dbReference>
<dbReference type="EMBL" id="CABDQT010000042">
    <property type="protein sequence ID" value="VTH34680.1"/>
    <property type="molecule type" value="Genomic_DNA"/>
</dbReference>
<dbReference type="EMBL" id="CKLF01000014">
    <property type="protein sequence ID" value="CIV26770.1"/>
    <property type="molecule type" value="Genomic_DNA"/>
</dbReference>
<dbReference type="Proteomes" id="UP000437160">
    <property type="component" value="Unassembled WGS sequence"/>
</dbReference>
<evidence type="ECO:0000313" key="60">
    <source>
        <dbReference type="Proteomes" id="UP000312530"/>
    </source>
</evidence>
<dbReference type="EMBL" id="CMWB01000066">
    <property type="protein sequence ID" value="CKJ34164.1"/>
    <property type="molecule type" value="Genomic_DNA"/>
</dbReference>
<evidence type="ECO:0000313" key="72">
    <source>
        <dbReference type="Proteomes" id="UP000483094"/>
    </source>
</evidence>
<evidence type="ECO:0000313" key="19">
    <source>
        <dbReference type="EMBL" id="MTV63778.1"/>
    </source>
</evidence>
<evidence type="ECO:0000313" key="41">
    <source>
        <dbReference type="EMBL" id="VTE41801.1"/>
    </source>
</evidence>
<evidence type="ECO:0000313" key="37">
    <source>
        <dbReference type="EMBL" id="VQD10667.1"/>
    </source>
</evidence>
<dbReference type="OrthoDB" id="9813233at2"/>
<reference evidence="63 64" key="6">
    <citation type="submission" date="2019-07" db="EMBL/GenBank/DDBJ databases">
        <authorList>
            <person name="Mohale T."/>
        </authorList>
    </citation>
    <scope>NUCLEOTIDE SEQUENCE [LARGE SCALE GENOMIC DNA]</scope>
    <source>
        <strain evidence="29 65">NTPn 126</strain>
        <strain evidence="28 64">NTPn 189</strain>
        <strain evidence="30 63">NTPn 59</strain>
    </source>
</reference>
<dbReference type="Proteomes" id="UP000490982">
    <property type="component" value="Unassembled WGS sequence"/>
</dbReference>
<dbReference type="EMBL" id="CABBZR010000040">
    <property type="protein sequence ID" value="VSJ55565.1"/>
    <property type="molecule type" value="Genomic_DNA"/>
</dbReference>
<evidence type="ECO:0000313" key="59">
    <source>
        <dbReference type="Proteomes" id="UP000311674"/>
    </source>
</evidence>
<evidence type="ECO:0000313" key="15">
    <source>
        <dbReference type="EMBL" id="COA44088.1"/>
    </source>
</evidence>
<comment type="subcellular location">
    <subcellularLocation>
        <location evidence="1">Membrane</location>
    </subcellularLocation>
</comment>
<dbReference type="Proteomes" id="UP000042512">
    <property type="component" value="Unassembled WGS sequence"/>
</dbReference>
<dbReference type="EMBL" id="CAAQRO010000011">
    <property type="protein sequence ID" value="VMC98268.1"/>
    <property type="molecule type" value="Genomic_DNA"/>
</dbReference>
<dbReference type="Pfam" id="PF00584">
    <property type="entry name" value="SecE"/>
    <property type="match status" value="1"/>
</dbReference>
<dbReference type="EMBL" id="CKGU01000011">
    <property type="protein sequence ID" value="CIS49222.1"/>
    <property type="molecule type" value="Genomic_DNA"/>
</dbReference>
<dbReference type="Proteomes" id="UP000312530">
    <property type="component" value="Unassembled WGS sequence"/>
</dbReference>
<dbReference type="EMBL" id="CRVC01000050">
    <property type="protein sequence ID" value="COS01683.1"/>
    <property type="molecule type" value="Genomic_DNA"/>
</dbReference>
<dbReference type="EMBL" id="CABABW010000007">
    <property type="protein sequence ID" value="VRI35758.1"/>
    <property type="molecule type" value="Genomic_DNA"/>
</dbReference>
<dbReference type="InterPro" id="IPR005807">
    <property type="entry name" value="SecE_bac"/>
</dbReference>
<dbReference type="Proteomes" id="UP000310818">
    <property type="component" value="Unassembled WGS sequence"/>
</dbReference>
<evidence type="ECO:0000313" key="63">
    <source>
        <dbReference type="Proteomes" id="UP000315060"/>
    </source>
</evidence>
<dbReference type="EMBL" id="CAAULE010000032">
    <property type="protein sequence ID" value="VOG88998.1"/>
    <property type="molecule type" value="Genomic_DNA"/>
</dbReference>
<reference evidence="26 50" key="3">
    <citation type="submission" date="2017-07" db="EMBL/GenBank/DDBJ databases">
        <title>Invasive disease caused simultaneously by more than one serotype of Streptococcus pneumoniae, South Africa.</title>
        <authorList>
            <person name="Ndlangisa K."/>
            <person name="Du Plessis M."/>
            <person name="Von Gottberg A."/>
        </authorList>
    </citation>
    <scope>NUCLEOTIDE SEQUENCE [LARGE SCALE GENOMIC DNA]</scope>
    <source>
        <strain evidence="26 50">8227-15B</strain>
    </source>
</reference>
<dbReference type="Proteomes" id="UP000311381">
    <property type="component" value="Unassembled WGS sequence"/>
</dbReference>
<dbReference type="EMBL" id="CAAXWD010000019">
    <property type="protein sequence ID" value="VQD10667.1"/>
    <property type="molecule type" value="Genomic_DNA"/>
</dbReference>
<dbReference type="Proteomes" id="UP000310997">
    <property type="component" value="Unassembled WGS sequence"/>
</dbReference>
<evidence type="ECO:0000313" key="46">
    <source>
        <dbReference type="Proteomes" id="UP000042967"/>
    </source>
</evidence>
<evidence type="ECO:0000313" key="24">
    <source>
        <dbReference type="EMBL" id="MTV99410.1"/>
    </source>
</evidence>
<dbReference type="EMBL" id="VMWH01000147">
    <property type="protein sequence ID" value="TVW82983.1"/>
    <property type="molecule type" value="Genomic_DNA"/>
</dbReference>
<dbReference type="EMBL" id="CABBMN010000017">
    <property type="protein sequence ID" value="VSC33897.1"/>
    <property type="molecule type" value="Genomic_DNA"/>
</dbReference>
<dbReference type="EMBL" id="CABDLL010000017">
    <property type="protein sequence ID" value="VTE41801.1"/>
    <property type="molecule type" value="Genomic_DNA"/>
</dbReference>
<evidence type="ECO:0000313" key="56">
    <source>
        <dbReference type="Proteomes" id="UP000310822"/>
    </source>
</evidence>
<evidence type="ECO:0000256" key="6">
    <source>
        <dbReference type="ARBA" id="ARBA00023010"/>
    </source>
</evidence>
<dbReference type="AlphaFoldDB" id="A0A062WLP2"/>
<evidence type="ECO:0000256" key="3">
    <source>
        <dbReference type="ARBA" id="ARBA00022692"/>
    </source>
</evidence>
<dbReference type="Proteomes" id="UP000048507">
    <property type="component" value="Unassembled WGS sequence"/>
</dbReference>
<dbReference type="Proteomes" id="UP000045541">
    <property type="component" value="Unassembled WGS sequence"/>
</dbReference>
<evidence type="ECO:0000313" key="50">
    <source>
        <dbReference type="Proteomes" id="UP000214939"/>
    </source>
</evidence>
<dbReference type="Proteomes" id="UP000042967">
    <property type="component" value="Unassembled WGS sequence"/>
</dbReference>
<dbReference type="Proteomes" id="UP000310822">
    <property type="component" value="Unassembled WGS sequence"/>
</dbReference>
<sequence length="58" mass="7140">MRFIGDIFRLLKDTTWPTRKESWRDFRSIMEYTAFFVVIIYIFDQLIVSGLIRFINIF</sequence>
<dbReference type="Proteomes" id="UP000467349">
    <property type="component" value="Unassembled WGS sequence"/>
</dbReference>
<dbReference type="GO" id="GO:0006605">
    <property type="term" value="P:protein targeting"/>
    <property type="evidence" value="ECO:0007669"/>
    <property type="project" value="InterPro"/>
</dbReference>
<protein>
    <submittedName>
        <fullName evidence="9">Preprotein translocase secE component, COG0690</fullName>
    </submittedName>
    <submittedName>
        <fullName evidence="26">Preprotein translocase subunit SecE</fullName>
    </submittedName>
</protein>
<evidence type="ECO:0000313" key="13">
    <source>
        <dbReference type="EMBL" id="CJA61269.1"/>
    </source>
</evidence>
<evidence type="ECO:0000313" key="16">
    <source>
        <dbReference type="EMBL" id="COS01683.1"/>
    </source>
</evidence>
<dbReference type="EMBL" id="CAASRX010000009">
    <property type="protein sequence ID" value="VNH01470.1"/>
    <property type="molecule type" value="Genomic_DNA"/>
</dbReference>
<dbReference type="GO" id="GO:0006886">
    <property type="term" value="P:intracellular protein transport"/>
    <property type="evidence" value="ECO:0007669"/>
    <property type="project" value="InterPro"/>
</dbReference>
<evidence type="ECO:0000313" key="25">
    <source>
        <dbReference type="EMBL" id="MTW25170.1"/>
    </source>
</evidence>
<evidence type="ECO:0000256" key="4">
    <source>
        <dbReference type="ARBA" id="ARBA00022927"/>
    </source>
</evidence>
<evidence type="ECO:0000313" key="69">
    <source>
        <dbReference type="Proteomes" id="UP000469505"/>
    </source>
</evidence>
<evidence type="ECO:0000313" key="17">
    <source>
        <dbReference type="EMBL" id="MDS8038876.1"/>
    </source>
</evidence>
<dbReference type="EMBL" id="NNBW01000108">
    <property type="protein sequence ID" value="OYL27686.1"/>
    <property type="molecule type" value="Genomic_DNA"/>
</dbReference>
<dbReference type="Proteomes" id="UP000476212">
    <property type="component" value="Unassembled WGS sequence"/>
</dbReference>
<dbReference type="Proteomes" id="UP000729182">
    <property type="component" value="Unassembled WGS sequence"/>
</dbReference>
<evidence type="ECO:0000313" key="10">
    <source>
        <dbReference type="EMBL" id="CIS49222.1"/>
    </source>
</evidence>
<evidence type="ECO:0000313" key="21">
    <source>
        <dbReference type="EMBL" id="MTV77681.1"/>
    </source>
</evidence>
<dbReference type="GeneID" id="45219244"/>
<feature type="transmembrane region" description="Helical" evidence="8">
    <location>
        <begin position="29"/>
        <end position="55"/>
    </location>
</feature>
<dbReference type="Proteomes" id="UP000298847">
    <property type="component" value="Unassembled WGS sequence"/>
</dbReference>
<dbReference type="EMBL" id="JAVPGZ010000218">
    <property type="protein sequence ID" value="MDS8038876.1"/>
    <property type="molecule type" value="Genomic_DNA"/>
</dbReference>
<evidence type="ECO:0000313" key="43">
    <source>
        <dbReference type="Proteomes" id="UP000040910"/>
    </source>
</evidence>
<evidence type="ECO:0000313" key="38">
    <source>
        <dbReference type="EMBL" id="VRI35758.1"/>
    </source>
</evidence>
<dbReference type="InterPro" id="IPR038379">
    <property type="entry name" value="SecE_sf"/>
</dbReference>
<evidence type="ECO:0000313" key="28">
    <source>
        <dbReference type="EMBL" id="TVW27320.1"/>
    </source>
</evidence>
<evidence type="ECO:0000313" key="68">
    <source>
        <dbReference type="Proteomes" id="UP000467349"/>
    </source>
</evidence>
<evidence type="ECO:0000313" key="42">
    <source>
        <dbReference type="EMBL" id="VTH34680.1"/>
    </source>
</evidence>
<dbReference type="EMBL" id="LR216058">
    <property type="protein sequence ID" value="VFI33115.1"/>
    <property type="molecule type" value="Genomic_DNA"/>
</dbReference>
<dbReference type="EMBL" id="CFFA01000036">
    <property type="protein sequence ID" value="CEX68256.1"/>
    <property type="molecule type" value="Genomic_DNA"/>
</dbReference>
<evidence type="ECO:0000313" key="30">
    <source>
        <dbReference type="EMBL" id="TVX67279.1"/>
    </source>
</evidence>
<dbReference type="GO" id="GO:0009306">
    <property type="term" value="P:protein secretion"/>
    <property type="evidence" value="ECO:0007669"/>
    <property type="project" value="InterPro"/>
</dbReference>
<reference evidence="31 52" key="5">
    <citation type="submission" date="2019-02" db="EMBL/GenBank/DDBJ databases">
        <authorList>
            <consortium name="Pathogen Informatics"/>
        </authorList>
    </citation>
    <scope>NUCLEOTIDE SEQUENCE [LARGE SCALE GENOMIC DNA]</scope>
    <source>
        <strain evidence="31">GPS_HK_21-sc-2296565</strain>
        <strain evidence="42 61">GPSC129</strain>
        <strain evidence="39 59">GPSC148</strain>
        <strain evidence="32 66">GPSC21</strain>
        <strain evidence="35 55">GPSC211</strain>
        <strain evidence="37 53">GPSC22</strain>
        <strain evidence="38 54">GPSC232</strain>
        <strain evidence="40 62">GPSC38</strain>
        <strain evidence="58 60">GPSC47</strain>
        <strain evidence="34 56">GPSC54</strain>
        <strain evidence="41 57">GPSC559</strain>
    </source>
</reference>
<dbReference type="Proteomes" id="UP000311674">
    <property type="component" value="Unassembled WGS sequence"/>
</dbReference>
<evidence type="ECO:0000313" key="14">
    <source>
        <dbReference type="EMBL" id="CKJ34164.1"/>
    </source>
</evidence>
<evidence type="ECO:0000313" key="12">
    <source>
        <dbReference type="EMBL" id="CIY92974.1"/>
    </source>
</evidence>
<evidence type="ECO:0000313" key="48">
    <source>
        <dbReference type="Proteomes" id="UP000045541"/>
    </source>
</evidence>
<dbReference type="Proteomes" id="UP000320896">
    <property type="component" value="Unassembled WGS sequence"/>
</dbReference>
<evidence type="ECO:0000313" key="9">
    <source>
        <dbReference type="EMBL" id="CEX68256.1"/>
    </source>
</evidence>
<evidence type="ECO:0000313" key="40">
    <source>
        <dbReference type="EMBL" id="VSJ55565.1"/>
    </source>
</evidence>
<evidence type="ECO:0000313" key="65">
    <source>
        <dbReference type="Proteomes" id="UP000320896"/>
    </source>
</evidence>
<evidence type="ECO:0000313" key="23">
    <source>
        <dbReference type="EMBL" id="MTV90822.1"/>
    </source>
</evidence>
<evidence type="ECO:0000313" key="31">
    <source>
        <dbReference type="EMBL" id="VFI33115.1"/>
    </source>
</evidence>
<evidence type="ECO:0000313" key="11">
    <source>
        <dbReference type="EMBL" id="CIV26770.1"/>
    </source>
</evidence>
<evidence type="ECO:0000313" key="34">
    <source>
        <dbReference type="EMBL" id="VNB51141.1"/>
    </source>
</evidence>
<proteinExistence type="predicted"/>
<dbReference type="Proteomes" id="UP000358702">
    <property type="component" value="Unassembled WGS sequence"/>
</dbReference>
<organism evidence="26 50">
    <name type="scientific">Streptococcus pneumoniae</name>
    <dbReference type="NCBI Taxonomy" id="1313"/>
    <lineage>
        <taxon>Bacteria</taxon>
        <taxon>Bacillati</taxon>
        <taxon>Bacillota</taxon>
        <taxon>Bacilli</taxon>
        <taxon>Lactobacillales</taxon>
        <taxon>Streptococcaceae</taxon>
        <taxon>Streptococcus</taxon>
    </lineage>
</organism>
<dbReference type="EMBL" id="WNHJ01000058">
    <property type="protein sequence ID" value="MTV63778.1"/>
    <property type="molecule type" value="Genomic_DNA"/>
</dbReference>
<dbReference type="Proteomes" id="UP000290138">
    <property type="component" value="Chromosome"/>
</dbReference>
<dbReference type="Gene3D" id="1.20.5.1030">
    <property type="entry name" value="Preprotein translocase secy subunit"/>
    <property type="match status" value="1"/>
</dbReference>
<dbReference type="EMBL" id="CAANCB010000025">
    <property type="protein sequence ID" value="VKB82253.1"/>
    <property type="molecule type" value="Genomic_DNA"/>
</dbReference>
<keyword evidence="2" id="KW-0813">Transport</keyword>
<evidence type="ECO:0000313" key="61">
    <source>
        <dbReference type="Proteomes" id="UP000314107"/>
    </source>
</evidence>
<dbReference type="EMBL" id="CKRE01000052">
    <property type="protein sequence ID" value="CIY92974.1"/>
    <property type="molecule type" value="Genomic_DNA"/>
</dbReference>
<dbReference type="RefSeq" id="WP_001210991.1">
    <property type="nucleotide sequence ID" value="NZ_AP017971.1"/>
</dbReference>
<dbReference type="Proteomes" id="UP000483094">
    <property type="component" value="Unassembled WGS sequence"/>
</dbReference>
<dbReference type="Proteomes" id="UP000043005">
    <property type="component" value="Unassembled WGS sequence"/>
</dbReference>
<dbReference type="EMBL" id="WNHN01000056">
    <property type="protein sequence ID" value="MTV77681.1"/>
    <property type="molecule type" value="Genomic_DNA"/>
</dbReference>
<dbReference type="Proteomes" id="UP001184693">
    <property type="component" value="Unassembled WGS sequence"/>
</dbReference>
<keyword evidence="3 8" id="KW-0812">Transmembrane</keyword>
<dbReference type="GO" id="GO:0008320">
    <property type="term" value="F:protein transmembrane transporter activity"/>
    <property type="evidence" value="ECO:0007669"/>
    <property type="project" value="InterPro"/>
</dbReference>
<dbReference type="Proteomes" id="UP000040910">
    <property type="component" value="Unassembled WGS sequence"/>
</dbReference>
<gene>
    <name evidence="9" type="primary">secE</name>
    <name evidence="26" type="ORF">A5N45_07700</name>
    <name evidence="30" type="ORF">AZJ28_10215</name>
    <name evidence="29" type="ORF">AZJ70_09905</name>
    <name evidence="28" type="ORF">AZK02_04835</name>
    <name evidence="9" type="ORF">ERS019209_01978</name>
    <name evidence="11" type="ORF">ERS019316_01161</name>
    <name evidence="10" type="ORF">ERS019486_01043</name>
    <name evidence="12" type="ORF">ERS020485_02076</name>
    <name evidence="15" type="ORF">ERS020924_02122</name>
    <name evidence="16" type="ORF">ERS021218_02234</name>
    <name evidence="13" type="ORF">ERS021383_02085</name>
    <name evidence="14" type="ORF">ERS096071_02136</name>
    <name evidence="21" type="ORF">GM535_10565</name>
    <name evidence="24" type="ORF">GM536_10135</name>
    <name evidence="25" type="ORF">GM537_10120</name>
    <name evidence="19" type="ORF">GM539_10395</name>
    <name evidence="20" type="ORF">GM540_03425</name>
    <name evidence="22" type="ORF">GM543_09905</name>
    <name evidence="23" type="ORF">GM544_10150</name>
    <name evidence="18" type="ORF">GM545_10535</name>
    <name evidence="27" type="ORF">NCTC13734_02208</name>
    <name evidence="17" type="ORF">RLG82_07810</name>
    <name evidence="40" type="ORF">SAMEA104154639_02271</name>
    <name evidence="33" type="ORF">SAMEA2627268_01601</name>
    <name evidence="36" type="ORF">SAMEA2696453_02201</name>
    <name evidence="34" type="ORF">SAMEA2783718_01129</name>
    <name evidence="42" type="ORF">SAMEA3171064_02277</name>
    <name evidence="35" type="ORF">SAMEA3353485_01054</name>
    <name evidence="32" type="ORF">SAMEA3353631_02379</name>
    <name evidence="37" type="ORF">SAMEA3354366_02211</name>
    <name evidence="38" type="ORF">SAMEA3381574_01078</name>
    <name evidence="39" type="ORF">SAMEA3390019_01967</name>
    <name evidence="31" type="ORF">SAMEA3431391_01876</name>
    <name evidence="41" type="ORF">SAMEA4038883_01994</name>
</gene>
<dbReference type="GO" id="GO:0016020">
    <property type="term" value="C:membrane"/>
    <property type="evidence" value="ECO:0007669"/>
    <property type="project" value="UniProtKB-SubCell"/>
</dbReference>
<dbReference type="Proteomes" id="UP000474228">
    <property type="component" value="Unassembled WGS sequence"/>
</dbReference>
<evidence type="ECO:0000256" key="1">
    <source>
        <dbReference type="ARBA" id="ARBA00004370"/>
    </source>
</evidence>
<evidence type="ECO:0000313" key="67">
    <source>
        <dbReference type="Proteomes" id="UP000437160"/>
    </source>
</evidence>
<evidence type="ECO:0000313" key="52">
    <source>
        <dbReference type="Proteomes" id="UP000290138"/>
    </source>
</evidence>
<evidence type="ECO:0000313" key="70">
    <source>
        <dbReference type="Proteomes" id="UP000474228"/>
    </source>
</evidence>
<evidence type="ECO:0000256" key="8">
    <source>
        <dbReference type="SAM" id="Phobius"/>
    </source>
</evidence>
<evidence type="ECO:0000313" key="45">
    <source>
        <dbReference type="Proteomes" id="UP000042745"/>
    </source>
</evidence>
<keyword evidence="6" id="KW-0811">Translocation</keyword>
<evidence type="ECO:0000313" key="26">
    <source>
        <dbReference type="EMBL" id="OYL27686.1"/>
    </source>
</evidence>
<dbReference type="GeneID" id="93738600"/>
<dbReference type="Proteomes" id="UP000254854">
    <property type="component" value="Unassembled WGS sequence"/>
</dbReference>
<dbReference type="Proteomes" id="UP000469505">
    <property type="component" value="Unassembled WGS sequence"/>
</dbReference>
<dbReference type="EMBL" id="CKTV01000055">
    <property type="protein sequence ID" value="CJA61269.1"/>
    <property type="molecule type" value="Genomic_DNA"/>
</dbReference>
<dbReference type="EMBL" id="WNHU01000078">
    <property type="protein sequence ID" value="MTV44018.1"/>
    <property type="molecule type" value="Genomic_DNA"/>
</dbReference>
<dbReference type="Proteomes" id="UP000304540">
    <property type="component" value="Unassembled WGS sequence"/>
</dbReference>
<dbReference type="EMBL" id="WNHQ01000198">
    <property type="protein sequence ID" value="MTV73072.1"/>
    <property type="molecule type" value="Genomic_DNA"/>
</dbReference>
<evidence type="ECO:0000313" key="73">
    <source>
        <dbReference type="Proteomes" id="UP000490982"/>
    </source>
</evidence>
<dbReference type="Proteomes" id="UP000314170">
    <property type="component" value="Unassembled WGS sequence"/>
</dbReference>
<dbReference type="Proteomes" id="UP000046095">
    <property type="component" value="Unassembled WGS sequence"/>
</dbReference>
<dbReference type="NCBIfam" id="TIGR00964">
    <property type="entry name" value="secE_bact"/>
    <property type="match status" value="1"/>
</dbReference>
<evidence type="ECO:0000313" key="18">
    <source>
        <dbReference type="EMBL" id="MTV44018.1"/>
    </source>
</evidence>
<dbReference type="EMBL" id="VMYC01000196">
    <property type="protein sequence ID" value="TVX67279.1"/>
    <property type="molecule type" value="Genomic_DNA"/>
</dbReference>
<evidence type="ECO:0000313" key="64">
    <source>
        <dbReference type="Proteomes" id="UP000318940"/>
    </source>
</evidence>
<reference evidence="67 68" key="7">
    <citation type="submission" date="2019-11" db="EMBL/GenBank/DDBJ databases">
        <title>Growth characteristics of pneumococcus vary with the chemical composition of the capsule and with environmental conditions.</title>
        <authorList>
            <person name="Tothpal A."/>
            <person name="Desobry K."/>
            <person name="Joshi S."/>
            <person name="Wyllie A.L."/>
            <person name="Weinberger D.M."/>
        </authorList>
    </citation>
    <scope>NUCLEOTIDE SEQUENCE [LARGE SCALE GENOMIC DNA]</scope>
    <source>
        <strain evidence="68">pnumococcus09N</strain>
        <strain evidence="18">Pnumococcus09N</strain>
        <strain evidence="21">Pnumococcus10A</strain>
        <strain evidence="23">Pnumococcus15C</strain>
        <strain evidence="71">pnumococcus15C</strain>
        <strain evidence="20">Pnumococcus19F</strain>
        <strain evidence="67 72">pnumococcus19F</strain>
        <strain evidence="70">pnumococcus22F</strain>
        <strain evidence="19">Pnumococcus22F</strain>
        <strain evidence="25">Pnumococcus23A</strain>
        <strain evidence="73">pnumococcus23A</strain>
        <strain evidence="22">Pnumococcus35B</strain>
        <strain evidence="69">pnumococcus35B</strain>
    </source>
</reference>
<evidence type="ECO:0000256" key="2">
    <source>
        <dbReference type="ARBA" id="ARBA00022448"/>
    </source>
</evidence>
<evidence type="ECO:0000313" key="36">
    <source>
        <dbReference type="EMBL" id="VOG88998.1"/>
    </source>
</evidence>
<dbReference type="OMA" id="ISVMEYT"/>
<evidence type="ECO:0000313" key="51">
    <source>
        <dbReference type="Proteomes" id="UP000254854"/>
    </source>
</evidence>
<keyword evidence="7 8" id="KW-0472">Membrane</keyword>
<evidence type="ECO:0000313" key="54">
    <source>
        <dbReference type="Proteomes" id="UP000304540"/>
    </source>
</evidence>
<evidence type="ECO:0000313" key="22">
    <source>
        <dbReference type="EMBL" id="MTV87801.1"/>
    </source>
</evidence>
<evidence type="ECO:0000313" key="71">
    <source>
        <dbReference type="Proteomes" id="UP000476212"/>
    </source>
</evidence>
<dbReference type="EMBL" id="WNHS01000054">
    <property type="protein sequence ID" value="MTW25170.1"/>
    <property type="molecule type" value="Genomic_DNA"/>
</dbReference>
<evidence type="ECO:0000313" key="27">
    <source>
        <dbReference type="EMBL" id="SUN91884.1"/>
    </source>
</evidence>
<evidence type="ECO:0000313" key="39">
    <source>
        <dbReference type="EMBL" id="VSC33897.1"/>
    </source>
</evidence>
<dbReference type="Proteomes" id="UP000315060">
    <property type="component" value="Unassembled WGS sequence"/>
</dbReference>
<keyword evidence="5 8" id="KW-1133">Transmembrane helix</keyword>
<dbReference type="Proteomes" id="UP000318940">
    <property type="component" value="Unassembled WGS sequence"/>
</dbReference>
<evidence type="ECO:0000256" key="5">
    <source>
        <dbReference type="ARBA" id="ARBA00022989"/>
    </source>
</evidence>
<evidence type="ECO:0000313" key="47">
    <source>
        <dbReference type="Proteomes" id="UP000043005"/>
    </source>
</evidence>
<dbReference type="Proteomes" id="UP000214939">
    <property type="component" value="Unassembled WGS sequence"/>
</dbReference>
<dbReference type="PATRIC" id="fig|1313.13073.peg.2213"/>
<evidence type="ECO:0000313" key="49">
    <source>
        <dbReference type="Proteomes" id="UP000046095"/>
    </source>
</evidence>
<reference evidence="16 49" key="2">
    <citation type="submission" date="2015-03" db="EMBL/GenBank/DDBJ databases">
        <authorList>
            <person name="Murphy D."/>
        </authorList>
    </citation>
    <scope>NUCLEOTIDE SEQUENCE [LARGE SCALE GENOMIC DNA]</scope>
    <source>
        <strain evidence="16 49">SMRU1708</strain>
    </source>
</reference>
<dbReference type="EMBL" id="WNIB01000076">
    <property type="protein sequence ID" value="MTV90822.1"/>
    <property type="molecule type" value="Genomic_DNA"/>
</dbReference>
<dbReference type="EMBL" id="CAASIK010000005">
    <property type="protein sequence ID" value="VNB51141.1"/>
    <property type="molecule type" value="Genomic_DNA"/>
</dbReference>
<reference evidence="43 44" key="1">
    <citation type="submission" date="2015-03" db="EMBL/GenBank/DDBJ databases">
        <authorList>
            <consortium name="Pathogen Informatics"/>
            <person name="Murphy D."/>
        </authorList>
    </citation>
    <scope>NUCLEOTIDE SEQUENCE [LARGE SCALE GENOMIC DNA]</scope>
    <source>
        <strain evidence="14 48">0310</strain>
        <strain evidence="15 46">SMRU1414</strain>
        <strain evidence="11">SMRU158</strain>
        <strain evidence="13 47">SMRU1873</strain>
        <strain evidence="10">SMRU328</strain>
        <strain evidence="9">SMRU51</strain>
        <strain evidence="12 44">SMRU975</strain>
        <strain evidence="43 45">type strain: N</strain>
    </source>
</reference>
<evidence type="ECO:0000313" key="35">
    <source>
        <dbReference type="EMBL" id="VNH01470.1"/>
    </source>
</evidence>
<evidence type="ECO:0000313" key="62">
    <source>
        <dbReference type="Proteomes" id="UP000314170"/>
    </source>
</evidence>
<dbReference type="EMBL" id="WNHX01000069">
    <property type="protein sequence ID" value="MTV87801.1"/>
    <property type="molecule type" value="Genomic_DNA"/>
</dbReference>
<evidence type="ECO:0000313" key="44">
    <source>
        <dbReference type="Proteomes" id="UP000042512"/>
    </source>
</evidence>
<dbReference type="Proteomes" id="UP000314107">
    <property type="component" value="Unassembled WGS sequence"/>
</dbReference>
<dbReference type="EMBL" id="CQVU01000037">
    <property type="protein sequence ID" value="COA44088.1"/>
    <property type="molecule type" value="Genomic_DNA"/>
</dbReference>
<reference evidence="17" key="8">
    <citation type="submission" date="2023-06" db="EMBL/GenBank/DDBJ databases">
        <title>PCVPA Blantyre Malawi Pneumococcal carriage surveillance isolates.</title>
        <authorList>
            <person name="Obolski U."/>
            <person name="Swarthout T.D."/>
            <person name="Kalizang'Oma A."/>
            <person name="Mwalukomo T.S."/>
            <person name="Cave R."/>
            <person name="Brown C."/>
            <person name="Cornick J."/>
            <person name="Kamng'Ona A."/>
            <person name="Msefula J."/>
            <person name="French N."/>
            <person name="Hyderman R."/>
        </authorList>
    </citation>
    <scope>NUCLEOTIDE SEQUENCE</scope>
    <source>
        <strain evidence="17">BVY8TH</strain>
    </source>
</reference>
<evidence type="ECO:0000313" key="32">
    <source>
        <dbReference type="EMBL" id="VKB82253.1"/>
    </source>
</evidence>